<dbReference type="InterPro" id="IPR016163">
    <property type="entry name" value="Ald_DH_C"/>
</dbReference>
<dbReference type="EC" id="1.2.1.16" evidence="6"/>
<dbReference type="InterPro" id="IPR016162">
    <property type="entry name" value="Ald_DH_N"/>
</dbReference>
<evidence type="ECO:0000256" key="4">
    <source>
        <dbReference type="RuleBase" id="RU003345"/>
    </source>
</evidence>
<evidence type="ECO:0000259" key="5">
    <source>
        <dbReference type="Pfam" id="PF00171"/>
    </source>
</evidence>
<dbReference type="FunFam" id="3.40.309.10:FF:000004">
    <property type="entry name" value="Succinate-semialdehyde dehydrogenase I"/>
    <property type="match status" value="1"/>
</dbReference>
<organism evidence="6 7">
    <name type="scientific">Rubricella aquisinus</name>
    <dbReference type="NCBI Taxonomy" id="2028108"/>
    <lineage>
        <taxon>Bacteria</taxon>
        <taxon>Pseudomonadati</taxon>
        <taxon>Pseudomonadota</taxon>
        <taxon>Alphaproteobacteria</taxon>
        <taxon>Rhodobacterales</taxon>
        <taxon>Paracoccaceae</taxon>
        <taxon>Rubricella</taxon>
    </lineage>
</organism>
<comment type="caution">
    <text evidence="6">The sequence shown here is derived from an EMBL/GenBank/DDBJ whole genome shotgun (WGS) entry which is preliminary data.</text>
</comment>
<evidence type="ECO:0000256" key="2">
    <source>
        <dbReference type="ARBA" id="ARBA00023002"/>
    </source>
</evidence>
<dbReference type="RefSeq" id="WP_184008901.1">
    <property type="nucleotide sequence ID" value="NZ_JACIJS010000002.1"/>
</dbReference>
<dbReference type="EC" id="1.2.1.20" evidence="6"/>
<protein>
    <submittedName>
        <fullName evidence="6">Succinate-semialdehyde dehydrogenase/glutarate-semialdehyde dehydrogenase</fullName>
        <ecNumber evidence="6">1.2.1.16</ecNumber>
        <ecNumber evidence="6">1.2.1.20</ecNumber>
        <ecNumber evidence="6">1.2.1.79</ecNumber>
    </submittedName>
</protein>
<dbReference type="InterPro" id="IPR015590">
    <property type="entry name" value="Aldehyde_DH_dom"/>
</dbReference>
<feature type="domain" description="Aldehyde dehydrogenase" evidence="5">
    <location>
        <begin position="12"/>
        <end position="469"/>
    </location>
</feature>
<gene>
    <name evidence="6" type="ORF">FHS89_000875</name>
</gene>
<dbReference type="PANTHER" id="PTHR43353">
    <property type="entry name" value="SUCCINATE-SEMIALDEHYDE DEHYDROGENASE, MITOCHONDRIAL"/>
    <property type="match status" value="1"/>
</dbReference>
<reference evidence="6 7" key="1">
    <citation type="submission" date="2020-08" db="EMBL/GenBank/DDBJ databases">
        <title>Genomic Encyclopedia of Type Strains, Phase IV (KMG-IV): sequencing the most valuable type-strain genomes for metagenomic binning, comparative biology and taxonomic classification.</title>
        <authorList>
            <person name="Goeker M."/>
        </authorList>
    </citation>
    <scope>NUCLEOTIDE SEQUENCE [LARGE SCALE GENOMIC DNA]</scope>
    <source>
        <strain evidence="6 7">DSM 103377</strain>
    </source>
</reference>
<dbReference type="InterPro" id="IPR050740">
    <property type="entry name" value="Aldehyde_DH_Superfamily"/>
</dbReference>
<proteinExistence type="inferred from homology"/>
<sequence length="474" mass="50718">MDYTDLYIDGSWCKSADRFDVINPATEEVLASVASADIADADKALDAAERAMADWAARTPRERSEVLRKAWELMTARLDEFAHIITLENGKAGADAKGEATYAAEFFRWFAEEAVRADGMITHAPASGARIVVQHKPAGLAVLVTPWNYPAAMGTRKIAPALAAGCGVIIKPASETPLTMLALMPLLEEAGVPAGLVNVLPSKRTGALVDHMMHDPRVRVVSFTGSTGVGRTLLKGAADQVLKPAMELGGNAPVVVFEDAEMDVAIEGTMLAKMRNLGEACTAANRIYVHEDIAEEFTKRLSQRMSALKVGDGTDPSVDVGALVNADTRDKVAEFVADAVAKGAKIECGGVVPEGTGFFYPPTVLSNVPENAECVRDEIFGPVAAIQTFRDQNDVIRRANDTEYGLVAYVFSGDFKRALQVCEKLDYGMVGLNRGLVSDPAAPFGGTKQSGLGREGGHEGMLEFMETQYISASW</sequence>
<keyword evidence="2 4" id="KW-0560">Oxidoreductase</keyword>
<dbReference type="SUPFAM" id="SSF53720">
    <property type="entry name" value="ALDH-like"/>
    <property type="match status" value="1"/>
</dbReference>
<accession>A0A840WIC7</accession>
<dbReference type="PROSITE" id="PS00687">
    <property type="entry name" value="ALDEHYDE_DEHYDR_GLU"/>
    <property type="match status" value="1"/>
</dbReference>
<dbReference type="InterPro" id="IPR016161">
    <property type="entry name" value="Ald_DH/histidinol_DH"/>
</dbReference>
<dbReference type="GO" id="GO:0004777">
    <property type="term" value="F:succinate-semialdehyde dehydrogenase (NAD+) activity"/>
    <property type="evidence" value="ECO:0007669"/>
    <property type="project" value="TreeGrafter"/>
</dbReference>
<dbReference type="CDD" id="cd07103">
    <property type="entry name" value="ALDH_F5_SSADH_GabD"/>
    <property type="match status" value="1"/>
</dbReference>
<dbReference type="EMBL" id="JACIJS010000002">
    <property type="protein sequence ID" value="MBB5514869.1"/>
    <property type="molecule type" value="Genomic_DNA"/>
</dbReference>
<feature type="active site" evidence="3">
    <location>
        <position position="247"/>
    </location>
</feature>
<comment type="similarity">
    <text evidence="1 4">Belongs to the aldehyde dehydrogenase family.</text>
</comment>
<dbReference type="EC" id="1.2.1.79" evidence="6"/>
<evidence type="ECO:0000256" key="1">
    <source>
        <dbReference type="ARBA" id="ARBA00009986"/>
    </source>
</evidence>
<dbReference type="AlphaFoldDB" id="A0A840WIC7"/>
<name>A0A840WIC7_9RHOB</name>
<dbReference type="Gene3D" id="3.40.309.10">
    <property type="entry name" value="Aldehyde Dehydrogenase, Chain A, domain 2"/>
    <property type="match status" value="1"/>
</dbReference>
<keyword evidence="7" id="KW-1185">Reference proteome</keyword>
<evidence type="ECO:0000256" key="3">
    <source>
        <dbReference type="PROSITE-ProRule" id="PRU10007"/>
    </source>
</evidence>
<evidence type="ECO:0000313" key="6">
    <source>
        <dbReference type="EMBL" id="MBB5514869.1"/>
    </source>
</evidence>
<dbReference type="Gene3D" id="3.40.605.10">
    <property type="entry name" value="Aldehyde Dehydrogenase, Chain A, domain 1"/>
    <property type="match status" value="1"/>
</dbReference>
<dbReference type="PANTHER" id="PTHR43353:SF5">
    <property type="entry name" value="SUCCINATE-SEMIALDEHYDE DEHYDROGENASE, MITOCHONDRIAL"/>
    <property type="match status" value="1"/>
</dbReference>
<dbReference type="GO" id="GO:0036243">
    <property type="term" value="F:succinate-semialdehyde dehydrogenase (NADP+) activity"/>
    <property type="evidence" value="ECO:0007669"/>
    <property type="project" value="UniProtKB-EC"/>
</dbReference>
<dbReference type="Proteomes" id="UP000553766">
    <property type="component" value="Unassembled WGS sequence"/>
</dbReference>
<evidence type="ECO:0000313" key="7">
    <source>
        <dbReference type="Proteomes" id="UP000553766"/>
    </source>
</evidence>
<dbReference type="GO" id="GO:0102810">
    <property type="term" value="F:glutarate-semialdehyde dehydrogenase (NADP+) activity"/>
    <property type="evidence" value="ECO:0007669"/>
    <property type="project" value="UniProtKB-EC"/>
</dbReference>
<dbReference type="GO" id="GO:0009450">
    <property type="term" value="P:gamma-aminobutyric acid catabolic process"/>
    <property type="evidence" value="ECO:0007669"/>
    <property type="project" value="TreeGrafter"/>
</dbReference>
<dbReference type="Pfam" id="PF00171">
    <property type="entry name" value="Aldedh"/>
    <property type="match status" value="1"/>
</dbReference>
<dbReference type="InterPro" id="IPR029510">
    <property type="entry name" value="Ald_DH_CS_GLU"/>
</dbReference>
<dbReference type="FunFam" id="3.40.605.10:FF:000007">
    <property type="entry name" value="NAD/NADP-dependent betaine aldehyde dehydrogenase"/>
    <property type="match status" value="1"/>
</dbReference>